<organism evidence="4 5">
    <name type="scientific">Tothia fuscella</name>
    <dbReference type="NCBI Taxonomy" id="1048955"/>
    <lineage>
        <taxon>Eukaryota</taxon>
        <taxon>Fungi</taxon>
        <taxon>Dikarya</taxon>
        <taxon>Ascomycota</taxon>
        <taxon>Pezizomycotina</taxon>
        <taxon>Dothideomycetes</taxon>
        <taxon>Pleosporomycetidae</taxon>
        <taxon>Venturiales</taxon>
        <taxon>Cylindrosympodiaceae</taxon>
        <taxon>Tothia</taxon>
    </lineage>
</organism>
<reference evidence="4" key="1">
    <citation type="journal article" date="2020" name="Stud. Mycol.">
        <title>101 Dothideomycetes genomes: a test case for predicting lifestyles and emergence of pathogens.</title>
        <authorList>
            <person name="Haridas S."/>
            <person name="Albert R."/>
            <person name="Binder M."/>
            <person name="Bloem J."/>
            <person name="Labutti K."/>
            <person name="Salamov A."/>
            <person name="Andreopoulos B."/>
            <person name="Baker S."/>
            <person name="Barry K."/>
            <person name="Bills G."/>
            <person name="Bluhm B."/>
            <person name="Cannon C."/>
            <person name="Castanera R."/>
            <person name="Culley D."/>
            <person name="Daum C."/>
            <person name="Ezra D."/>
            <person name="Gonzalez J."/>
            <person name="Henrissat B."/>
            <person name="Kuo A."/>
            <person name="Liang C."/>
            <person name="Lipzen A."/>
            <person name="Lutzoni F."/>
            <person name="Magnuson J."/>
            <person name="Mondo S."/>
            <person name="Nolan M."/>
            <person name="Ohm R."/>
            <person name="Pangilinan J."/>
            <person name="Park H.-J."/>
            <person name="Ramirez L."/>
            <person name="Alfaro M."/>
            <person name="Sun H."/>
            <person name="Tritt A."/>
            <person name="Yoshinaga Y."/>
            <person name="Zwiers L.-H."/>
            <person name="Turgeon B."/>
            <person name="Goodwin S."/>
            <person name="Spatafora J."/>
            <person name="Crous P."/>
            <person name="Grigoriev I."/>
        </authorList>
    </citation>
    <scope>NUCLEOTIDE SEQUENCE</scope>
    <source>
        <strain evidence="4">CBS 130266</strain>
    </source>
</reference>
<accession>A0A9P4NY21</accession>
<feature type="compositionally biased region" description="Low complexity" evidence="1">
    <location>
        <begin position="332"/>
        <end position="344"/>
    </location>
</feature>
<feature type="region of interest" description="Disordered" evidence="1">
    <location>
        <begin position="262"/>
        <end position="486"/>
    </location>
</feature>
<keyword evidence="2" id="KW-0812">Transmembrane</keyword>
<keyword evidence="2" id="KW-0472">Membrane</keyword>
<comment type="caution">
    <text evidence="4">The sequence shown here is derived from an EMBL/GenBank/DDBJ whole genome shotgun (WGS) entry which is preliminary data.</text>
</comment>
<feature type="transmembrane region" description="Helical" evidence="2">
    <location>
        <begin position="76"/>
        <end position="99"/>
    </location>
</feature>
<evidence type="ECO:0000313" key="4">
    <source>
        <dbReference type="EMBL" id="KAF2434529.1"/>
    </source>
</evidence>
<evidence type="ECO:0000256" key="1">
    <source>
        <dbReference type="SAM" id="MobiDB-lite"/>
    </source>
</evidence>
<gene>
    <name evidence="4" type="ORF">EJ08DRAFT_470198</name>
</gene>
<evidence type="ECO:0000256" key="2">
    <source>
        <dbReference type="SAM" id="Phobius"/>
    </source>
</evidence>
<keyword evidence="3" id="KW-0732">Signal</keyword>
<feature type="compositionally biased region" description="Polar residues" evidence="1">
    <location>
        <begin position="425"/>
        <end position="441"/>
    </location>
</feature>
<dbReference type="AlphaFoldDB" id="A0A9P4NY21"/>
<evidence type="ECO:0000256" key="3">
    <source>
        <dbReference type="SAM" id="SignalP"/>
    </source>
</evidence>
<protein>
    <submittedName>
        <fullName evidence="4">Uncharacterized protein</fullName>
    </submittedName>
</protein>
<feature type="signal peptide" evidence="3">
    <location>
        <begin position="1"/>
        <end position="22"/>
    </location>
</feature>
<feature type="region of interest" description="Disordered" evidence="1">
    <location>
        <begin position="211"/>
        <end position="248"/>
    </location>
</feature>
<dbReference type="EMBL" id="MU007016">
    <property type="protein sequence ID" value="KAF2434529.1"/>
    <property type="molecule type" value="Genomic_DNA"/>
</dbReference>
<keyword evidence="2" id="KW-1133">Transmembrane helix</keyword>
<sequence>MNRAVKATRLIILPLLLSFANAEGTSTTSQSATSTISCDRFQKTGFWDIDIDNRPALAPECGPPLSFHAIRDTSKLPAQICGIVASYIFCLFIVGSLLLGIGRRLRRGAETSEATLGIEMVNPNKTFELNSPVGSQRSWIKGGFSRLKVHSSAASMASSNPASPMHTVYSPKESHASFDNKVVANDQQARQAEMERLYAAVMVHEETKRASEVTRASQAPTFRSNQSVRDLDVSPVSPPKPSMEGKRKLRVQISDAPQEVIPQMVMPPPQSPTQVPKSPYRAIYPPYPSPGGYSFTSGHSPQTPMTPMTPAPQRVELPNDMYPASPPPQGRQMQLPPLHPQQEQQPPPTPRSFIRKSRHGDDTSSTSSNKSKKHSLKNLRISGPVMARPNDDDAEDRQPLSPRLYNPPPPPGLPGQWQPSHSRQESGSGPLTGRSTDSDTYASERLDEPKPLPMAQPHRRPSNLTLQLPPSGNPSPSKPTLTSAASSTNTLPLRAFQNTSELSLAPSSSANPLSPGPMKTTFLERKLNKIGAGPLTGRTPRTGVPQTPFSPYMPYTPMTPVTPGLVNRKMMKERAKATGRKVLVEEDVVKDSDDMWDNGY</sequence>
<name>A0A9P4NY21_9PEZI</name>
<proteinExistence type="predicted"/>
<feature type="compositionally biased region" description="Polar residues" evidence="1">
    <location>
        <begin position="214"/>
        <end position="228"/>
    </location>
</feature>
<feature type="compositionally biased region" description="Low complexity" evidence="1">
    <location>
        <begin position="290"/>
        <end position="313"/>
    </location>
</feature>
<dbReference type="OrthoDB" id="4524805at2759"/>
<feature type="compositionally biased region" description="Low complexity" evidence="1">
    <location>
        <begin position="547"/>
        <end position="556"/>
    </location>
</feature>
<evidence type="ECO:0000313" key="5">
    <source>
        <dbReference type="Proteomes" id="UP000800235"/>
    </source>
</evidence>
<feature type="region of interest" description="Disordered" evidence="1">
    <location>
        <begin position="531"/>
        <end position="556"/>
    </location>
</feature>
<feature type="chain" id="PRO_5040449813" evidence="3">
    <location>
        <begin position="23"/>
        <end position="600"/>
    </location>
</feature>
<dbReference type="Proteomes" id="UP000800235">
    <property type="component" value="Unassembled WGS sequence"/>
</dbReference>
<keyword evidence="5" id="KW-1185">Reference proteome</keyword>